<gene>
    <name evidence="1" type="primary">yqbN</name>
    <name evidence="1" type="ORF">SPACI_040500</name>
</gene>
<keyword evidence="2" id="KW-1185">Reference proteome</keyword>
<evidence type="ECO:0008006" key="3">
    <source>
        <dbReference type="Google" id="ProtNLM"/>
    </source>
</evidence>
<protein>
    <recommendedName>
        <fullName evidence="3">Phage XkdN-like protein</fullName>
    </recommendedName>
</protein>
<sequence>MEAEIILLERIVFVLAVFLIINRNGEIDFMSNLSAFLAQNVVREENVKYVASKRFVDEGKPVDWELQSVTSEEDEQIRKSCTHKVPIPGKYGQFTRETDYEKYLGLLAAKCIVYPNLNAAELQDSYGVMGADAVLKKMLKPGEYQDLLKKIQEINGFDIDMNALVEEAKN</sequence>
<proteinExistence type="predicted"/>
<dbReference type="Gene3D" id="3.30.2220.30">
    <property type="match status" value="1"/>
</dbReference>
<dbReference type="InterPro" id="IPR014986">
    <property type="entry name" value="XkdN-like"/>
</dbReference>
<dbReference type="EMBL" id="CP155571">
    <property type="protein sequence ID" value="XFO73942.1"/>
    <property type="molecule type" value="Genomic_DNA"/>
</dbReference>
<organism evidence="1 2">
    <name type="scientific">Sporomusa acidovorans (strain ATCC 49682 / DSM 3132 / Mol)</name>
    <dbReference type="NCBI Taxonomy" id="1123286"/>
    <lineage>
        <taxon>Bacteria</taxon>
        <taxon>Bacillati</taxon>
        <taxon>Bacillota</taxon>
        <taxon>Negativicutes</taxon>
        <taxon>Selenomonadales</taxon>
        <taxon>Sporomusaceae</taxon>
        <taxon>Sporomusa</taxon>
    </lineage>
</organism>
<name>A0ABZ3J6B7_SPOA4</name>
<reference evidence="1" key="1">
    <citation type="submission" date="2024-05" db="EMBL/GenBank/DDBJ databases">
        <title>Isolation and characterization of Sporomusa carbonis sp. nov., a carboxydotrophic hydrogenogen in the genus of Sporomusa isolated from a charcoal burning pile.</title>
        <authorList>
            <person name="Boeer T."/>
            <person name="Rosenbaum F."/>
            <person name="Eysell L."/>
            <person name="Mueller V."/>
            <person name="Daniel R."/>
            <person name="Poehlein A."/>
        </authorList>
    </citation>
    <scope>NUCLEOTIDE SEQUENCE [LARGE SCALE GENOMIC DNA]</scope>
    <source>
        <strain evidence="1">DSM 3132</strain>
    </source>
</reference>
<dbReference type="InterPro" id="IPR038559">
    <property type="entry name" value="XkdN-like_sf"/>
</dbReference>
<accession>A0ABZ3J6B7</accession>
<dbReference type="Proteomes" id="UP000216052">
    <property type="component" value="Chromosome"/>
</dbReference>
<dbReference type="RefSeq" id="WP_211285051.1">
    <property type="nucleotide sequence ID" value="NZ_CP155571.1"/>
</dbReference>
<dbReference type="Pfam" id="PF08890">
    <property type="entry name" value="Phage_TAC_5"/>
    <property type="match status" value="1"/>
</dbReference>
<evidence type="ECO:0000313" key="2">
    <source>
        <dbReference type="Proteomes" id="UP000216052"/>
    </source>
</evidence>
<evidence type="ECO:0000313" key="1">
    <source>
        <dbReference type="EMBL" id="XFO73942.1"/>
    </source>
</evidence>